<evidence type="ECO:0000256" key="2">
    <source>
        <dbReference type="ARBA" id="ARBA00007069"/>
    </source>
</evidence>
<dbReference type="InterPro" id="IPR035906">
    <property type="entry name" value="MetI-like_sf"/>
</dbReference>
<dbReference type="GO" id="GO:0005886">
    <property type="term" value="C:plasma membrane"/>
    <property type="evidence" value="ECO:0007669"/>
    <property type="project" value="UniProtKB-SubCell"/>
</dbReference>
<evidence type="ECO:0000256" key="4">
    <source>
        <dbReference type="ARBA" id="ARBA00022475"/>
    </source>
</evidence>
<dbReference type="Pfam" id="PF00528">
    <property type="entry name" value="BPD_transp_1"/>
    <property type="match status" value="1"/>
</dbReference>
<keyword evidence="3 8" id="KW-0813">Transport</keyword>
<dbReference type="Gene3D" id="1.10.3720.10">
    <property type="entry name" value="MetI-like"/>
    <property type="match status" value="1"/>
</dbReference>
<feature type="transmembrane region" description="Helical" evidence="8">
    <location>
        <begin position="157"/>
        <end position="182"/>
    </location>
</feature>
<feature type="transmembrane region" description="Helical" evidence="8">
    <location>
        <begin position="261"/>
        <end position="284"/>
    </location>
</feature>
<comment type="caution">
    <text evidence="10">The sequence shown here is derived from an EMBL/GenBank/DDBJ whole genome shotgun (WGS) entry which is preliminary data.</text>
</comment>
<proteinExistence type="inferred from homology"/>
<evidence type="ECO:0000313" key="10">
    <source>
        <dbReference type="EMBL" id="MBH0236542.1"/>
    </source>
</evidence>
<dbReference type="RefSeq" id="WP_197309646.1">
    <property type="nucleotide sequence ID" value="NZ_JADZLT010000039.1"/>
</dbReference>
<dbReference type="PROSITE" id="PS50928">
    <property type="entry name" value="ABC_TM1"/>
    <property type="match status" value="1"/>
</dbReference>
<protein>
    <submittedName>
        <fullName evidence="10">ABC transporter permease</fullName>
    </submittedName>
</protein>
<evidence type="ECO:0000313" key="11">
    <source>
        <dbReference type="Proteomes" id="UP000631694"/>
    </source>
</evidence>
<feature type="transmembrane region" description="Helical" evidence="8">
    <location>
        <begin position="21"/>
        <end position="42"/>
    </location>
</feature>
<keyword evidence="6 8" id="KW-1133">Transmembrane helix</keyword>
<keyword evidence="11" id="KW-1185">Reference proteome</keyword>
<feature type="transmembrane region" description="Helical" evidence="8">
    <location>
        <begin position="203"/>
        <end position="225"/>
    </location>
</feature>
<dbReference type="SUPFAM" id="SSF161098">
    <property type="entry name" value="MetI-like"/>
    <property type="match status" value="1"/>
</dbReference>
<dbReference type="GO" id="GO:0055085">
    <property type="term" value="P:transmembrane transport"/>
    <property type="evidence" value="ECO:0007669"/>
    <property type="project" value="InterPro"/>
</dbReference>
<dbReference type="PANTHER" id="PTHR42929">
    <property type="entry name" value="INNER MEMBRANE ABC TRANSPORTER PERMEASE PROTEIN YDCU-RELATED-RELATED"/>
    <property type="match status" value="1"/>
</dbReference>
<name>A0A931MX56_9HYPH</name>
<evidence type="ECO:0000259" key="9">
    <source>
        <dbReference type="PROSITE" id="PS50928"/>
    </source>
</evidence>
<feature type="transmembrane region" description="Helical" evidence="8">
    <location>
        <begin position="77"/>
        <end position="98"/>
    </location>
</feature>
<accession>A0A931MX56</accession>
<evidence type="ECO:0000256" key="7">
    <source>
        <dbReference type="ARBA" id="ARBA00023136"/>
    </source>
</evidence>
<evidence type="ECO:0000256" key="5">
    <source>
        <dbReference type="ARBA" id="ARBA00022692"/>
    </source>
</evidence>
<comment type="subcellular location">
    <subcellularLocation>
        <location evidence="1 8">Cell membrane</location>
        <topology evidence="1 8">Multi-pass membrane protein</topology>
    </subcellularLocation>
</comment>
<evidence type="ECO:0000256" key="1">
    <source>
        <dbReference type="ARBA" id="ARBA00004651"/>
    </source>
</evidence>
<dbReference type="EMBL" id="JADZLT010000039">
    <property type="protein sequence ID" value="MBH0236542.1"/>
    <property type="molecule type" value="Genomic_DNA"/>
</dbReference>
<dbReference type="InterPro" id="IPR000515">
    <property type="entry name" value="MetI-like"/>
</dbReference>
<dbReference type="PANTHER" id="PTHR42929:SF1">
    <property type="entry name" value="INNER MEMBRANE ABC TRANSPORTER PERMEASE PROTEIN YDCU-RELATED"/>
    <property type="match status" value="1"/>
</dbReference>
<evidence type="ECO:0000256" key="8">
    <source>
        <dbReference type="RuleBase" id="RU363032"/>
    </source>
</evidence>
<evidence type="ECO:0000256" key="6">
    <source>
        <dbReference type="ARBA" id="ARBA00022989"/>
    </source>
</evidence>
<feature type="domain" description="ABC transmembrane type-1" evidence="9">
    <location>
        <begin position="73"/>
        <end position="280"/>
    </location>
</feature>
<dbReference type="CDD" id="cd06261">
    <property type="entry name" value="TM_PBP2"/>
    <property type="match status" value="1"/>
</dbReference>
<organism evidence="10 11">
    <name type="scientific">Methylobrevis albus</name>
    <dbReference type="NCBI Taxonomy" id="2793297"/>
    <lineage>
        <taxon>Bacteria</taxon>
        <taxon>Pseudomonadati</taxon>
        <taxon>Pseudomonadota</taxon>
        <taxon>Alphaproteobacteria</taxon>
        <taxon>Hyphomicrobiales</taxon>
        <taxon>Pleomorphomonadaceae</taxon>
        <taxon>Methylobrevis</taxon>
    </lineage>
</organism>
<keyword evidence="5 8" id="KW-0812">Transmembrane</keyword>
<keyword evidence="4" id="KW-1003">Cell membrane</keyword>
<dbReference type="Proteomes" id="UP000631694">
    <property type="component" value="Unassembled WGS sequence"/>
</dbReference>
<dbReference type="AlphaFoldDB" id="A0A931MX56"/>
<sequence length="291" mass="31749">MTALVSASTRRLRAILGLTGGTYLVLLITILLPLAAMLYFSFLTVTPIGGRTASFTLKHYTDIFTKPLYRVNGQRSLMLGFQVTLICFALGYPAALFLARHIKNRWREALLLLIVLPFWSNGLVRTFSWTMVLTDSGLVGQALQAVWPGAPSIDLMFSYPAIVIGLVHAYLPYMILTCYVSLQAIDDSLAEAARSLGASSFTIFRRITLPLSLPGVVAGTVLIFVPVLGSFMEPRILGGQQAIMLGTLIENQFTASFNWPLGAALGFTMLAVVILIMGICYPVLKKHLSAN</sequence>
<gene>
    <name evidence="10" type="ORF">I5731_01785</name>
</gene>
<keyword evidence="7 8" id="KW-0472">Membrane</keyword>
<feature type="transmembrane region" description="Helical" evidence="8">
    <location>
        <begin position="110"/>
        <end position="128"/>
    </location>
</feature>
<reference evidence="10" key="1">
    <citation type="submission" date="2020-12" db="EMBL/GenBank/DDBJ databases">
        <title>Methylobrevis albus sp. nov., isolated from fresh water lack sediment.</title>
        <authorList>
            <person name="Zou Q."/>
        </authorList>
    </citation>
    <scope>NUCLEOTIDE SEQUENCE</scope>
    <source>
        <strain evidence="10">L22</strain>
    </source>
</reference>
<comment type="similarity">
    <text evidence="2">Belongs to the binding-protein-dependent transport system permease family. CysTW subfamily.</text>
</comment>
<evidence type="ECO:0000256" key="3">
    <source>
        <dbReference type="ARBA" id="ARBA00022448"/>
    </source>
</evidence>